<dbReference type="PaxDb" id="4565-Traes_4BS_2189209361.5"/>
<dbReference type="Pfam" id="PF13302">
    <property type="entry name" value="Acetyltransf_3"/>
    <property type="match status" value="2"/>
</dbReference>
<dbReference type="Gramene" id="TraesCS4B02G018300.1">
    <property type="protein sequence ID" value="TraesCS4B02G018300.1"/>
    <property type="gene ID" value="TraesCS4B02G018300"/>
</dbReference>
<name>A0A3B6IKG5_WHEAT</name>
<sequence length="299" mass="32763">MEHQRREPAPETEVTLREFTEADAEALFAWASDPRVVLFQRREAYARVDEARRYIRDHVLPHPWYRAICLGAVAVGSISVKPCGPAGEEEGASSSRASLGYRVAHGYWGRGIATRAVGMAAAAAFAEWLWLARLEAVADVENPASQRVLEKAGFVREGLLRRYVVLKGRPRDMVISQSYYTSRGRRGAMDLDDGDARRQKEAEGPVVSLRPLGHWGRGVASAAIRMVVGRVFEDLPGLGRLEAVTDVGNARSQRALEKAGFHREGVLRSYIVRPGAGAGEAVDAAVYSFLSSDPRPPLA</sequence>
<reference evidence="2" key="2">
    <citation type="submission" date="2018-10" db="UniProtKB">
        <authorList>
            <consortium name="EnsemblPlants"/>
        </authorList>
    </citation>
    <scope>IDENTIFICATION</scope>
</reference>
<dbReference type="Proteomes" id="UP000019116">
    <property type="component" value="Chromosome 4B"/>
</dbReference>
<dbReference type="InterPro" id="IPR016181">
    <property type="entry name" value="Acyl_CoA_acyltransferase"/>
</dbReference>
<dbReference type="OMA" id="IDHESRI"/>
<dbReference type="SMR" id="A0A3B6IKG5"/>
<keyword evidence="3" id="KW-1185">Reference proteome</keyword>
<dbReference type="InterPro" id="IPR000182">
    <property type="entry name" value="GNAT_dom"/>
</dbReference>
<reference evidence="2" key="1">
    <citation type="submission" date="2018-08" db="EMBL/GenBank/DDBJ databases">
        <authorList>
            <person name="Rossello M."/>
        </authorList>
    </citation>
    <scope>NUCLEOTIDE SEQUENCE [LARGE SCALE GENOMIC DNA]</scope>
    <source>
        <strain evidence="2">cv. Chinese Spring</strain>
    </source>
</reference>
<dbReference type="SUPFAM" id="SSF55729">
    <property type="entry name" value="Acyl-CoA N-acyltransferases (Nat)"/>
    <property type="match status" value="2"/>
</dbReference>
<dbReference type="Gramene" id="TraesCS4B03G0038000.1">
    <property type="protein sequence ID" value="TraesCS4B03G0038000.1.CDS"/>
    <property type="gene ID" value="TraesCS4B03G0038000"/>
</dbReference>
<proteinExistence type="predicted"/>
<evidence type="ECO:0000259" key="1">
    <source>
        <dbReference type="PROSITE" id="PS51186"/>
    </source>
</evidence>
<evidence type="ECO:0000313" key="3">
    <source>
        <dbReference type="Proteomes" id="UP000019116"/>
    </source>
</evidence>
<dbReference type="STRING" id="4565.A0A3B6IKG5"/>
<dbReference type="OrthoDB" id="630895at2759"/>
<dbReference type="PROSITE" id="PS51186">
    <property type="entry name" value="GNAT"/>
    <property type="match status" value="1"/>
</dbReference>
<dbReference type="PANTHER" id="PTHR46067:SF2">
    <property type="entry name" value="ACETYLTRANSFERASE, GNAT FAMILY PROTEIN, EXPRESSED"/>
    <property type="match status" value="1"/>
</dbReference>
<dbReference type="GO" id="GO:0016747">
    <property type="term" value="F:acyltransferase activity, transferring groups other than amino-acyl groups"/>
    <property type="evidence" value="ECO:0007669"/>
    <property type="project" value="InterPro"/>
</dbReference>
<dbReference type="Gene3D" id="3.40.630.30">
    <property type="match status" value="2"/>
</dbReference>
<dbReference type="AlphaFoldDB" id="A0A3B6IKG5"/>
<dbReference type="PANTHER" id="PTHR46067">
    <property type="entry name" value="ACYL-COA N-ACYLTRANSFERASES (NAT) SUPERFAMILY PROTEIN"/>
    <property type="match status" value="1"/>
</dbReference>
<evidence type="ECO:0000313" key="2">
    <source>
        <dbReference type="EnsemblPlants" id="TraesCS4B02G018300.1"/>
    </source>
</evidence>
<feature type="domain" description="N-acetyltransferase" evidence="1">
    <location>
        <begin position="14"/>
        <end position="172"/>
    </location>
</feature>
<dbReference type="EnsemblPlants" id="TraesCS4B02G018300.1">
    <property type="protein sequence ID" value="TraesCS4B02G018300.1"/>
    <property type="gene ID" value="TraesCS4B02G018300"/>
</dbReference>
<protein>
    <recommendedName>
        <fullName evidence="1">N-acetyltransferase domain-containing protein</fullName>
    </recommendedName>
</protein>
<accession>A0A3B6IKG5</accession>
<organism evidence="2">
    <name type="scientific">Triticum aestivum</name>
    <name type="common">Wheat</name>
    <dbReference type="NCBI Taxonomy" id="4565"/>
    <lineage>
        <taxon>Eukaryota</taxon>
        <taxon>Viridiplantae</taxon>
        <taxon>Streptophyta</taxon>
        <taxon>Embryophyta</taxon>
        <taxon>Tracheophyta</taxon>
        <taxon>Spermatophyta</taxon>
        <taxon>Magnoliopsida</taxon>
        <taxon>Liliopsida</taxon>
        <taxon>Poales</taxon>
        <taxon>Poaceae</taxon>
        <taxon>BOP clade</taxon>
        <taxon>Pooideae</taxon>
        <taxon>Triticodae</taxon>
        <taxon>Triticeae</taxon>
        <taxon>Triticinae</taxon>
        <taxon>Triticum</taxon>
    </lineage>
</organism>